<evidence type="ECO:0000256" key="3">
    <source>
        <dbReference type="ARBA" id="ARBA00022989"/>
    </source>
</evidence>
<comment type="similarity">
    <text evidence="8">Belongs to the G-protein coupled receptor 1 family.</text>
</comment>
<protein>
    <recommendedName>
        <fullName evidence="10">G-protein coupled receptors family 1 profile domain-containing protein</fullName>
    </recommendedName>
</protein>
<dbReference type="SUPFAM" id="SSF81321">
    <property type="entry name" value="Family A G protein-coupled receptor-like"/>
    <property type="match status" value="1"/>
</dbReference>
<name>A0AAN8PMI3_PATCE</name>
<evidence type="ECO:0000256" key="9">
    <source>
        <dbReference type="SAM" id="Phobius"/>
    </source>
</evidence>
<evidence type="ECO:0000313" key="11">
    <source>
        <dbReference type="EMBL" id="KAK6179669.1"/>
    </source>
</evidence>
<feature type="transmembrane region" description="Helical" evidence="9">
    <location>
        <begin position="118"/>
        <end position="136"/>
    </location>
</feature>
<gene>
    <name evidence="11" type="ORF">SNE40_011978</name>
</gene>
<keyword evidence="3 9" id="KW-1133">Transmembrane helix</keyword>
<feature type="transmembrane region" description="Helical" evidence="9">
    <location>
        <begin position="40"/>
        <end position="66"/>
    </location>
</feature>
<feature type="transmembrane region" description="Helical" evidence="9">
    <location>
        <begin position="302"/>
        <end position="319"/>
    </location>
</feature>
<dbReference type="PROSITE" id="PS50262">
    <property type="entry name" value="G_PROTEIN_RECEP_F1_2"/>
    <property type="match status" value="1"/>
</dbReference>
<dbReference type="PANTHER" id="PTHR24243">
    <property type="entry name" value="G-PROTEIN COUPLED RECEPTOR"/>
    <property type="match status" value="1"/>
</dbReference>
<accession>A0AAN8PMI3</accession>
<evidence type="ECO:0000256" key="8">
    <source>
        <dbReference type="RuleBase" id="RU000688"/>
    </source>
</evidence>
<feature type="transmembrane region" description="Helical" evidence="9">
    <location>
        <begin position="212"/>
        <end position="239"/>
    </location>
</feature>
<dbReference type="GO" id="GO:0004930">
    <property type="term" value="F:G protein-coupled receptor activity"/>
    <property type="evidence" value="ECO:0007669"/>
    <property type="project" value="UniProtKB-KW"/>
</dbReference>
<dbReference type="Gene3D" id="1.20.1070.10">
    <property type="entry name" value="Rhodopsin 7-helix transmembrane proteins"/>
    <property type="match status" value="1"/>
</dbReference>
<keyword evidence="12" id="KW-1185">Reference proteome</keyword>
<evidence type="ECO:0000256" key="2">
    <source>
        <dbReference type="ARBA" id="ARBA00022692"/>
    </source>
</evidence>
<comment type="subcellular location">
    <subcellularLocation>
        <location evidence="1">Membrane</location>
        <topology evidence="1">Multi-pass membrane protein</topology>
    </subcellularLocation>
</comment>
<proteinExistence type="inferred from homology"/>
<dbReference type="PANTHER" id="PTHR24243:SF224">
    <property type="entry name" value="G-PROTEIN COUPLED RECEPTOR 19-RELATED"/>
    <property type="match status" value="1"/>
</dbReference>
<organism evidence="11 12">
    <name type="scientific">Patella caerulea</name>
    <name type="common">Rayed Mediterranean limpet</name>
    <dbReference type="NCBI Taxonomy" id="87958"/>
    <lineage>
        <taxon>Eukaryota</taxon>
        <taxon>Metazoa</taxon>
        <taxon>Spiralia</taxon>
        <taxon>Lophotrochozoa</taxon>
        <taxon>Mollusca</taxon>
        <taxon>Gastropoda</taxon>
        <taxon>Patellogastropoda</taxon>
        <taxon>Patelloidea</taxon>
        <taxon>Patellidae</taxon>
        <taxon>Patella</taxon>
    </lineage>
</organism>
<dbReference type="PRINTS" id="PR00237">
    <property type="entry name" value="GPCRRHODOPSN"/>
</dbReference>
<evidence type="ECO:0000256" key="5">
    <source>
        <dbReference type="ARBA" id="ARBA00023136"/>
    </source>
</evidence>
<dbReference type="Pfam" id="PF00001">
    <property type="entry name" value="7tm_1"/>
    <property type="match status" value="1"/>
</dbReference>
<evidence type="ECO:0000256" key="1">
    <source>
        <dbReference type="ARBA" id="ARBA00004141"/>
    </source>
</evidence>
<comment type="caution">
    <text evidence="11">The sequence shown here is derived from an EMBL/GenBank/DDBJ whole genome shotgun (WGS) entry which is preliminary data.</text>
</comment>
<dbReference type="GO" id="GO:0005886">
    <property type="term" value="C:plasma membrane"/>
    <property type="evidence" value="ECO:0007669"/>
    <property type="project" value="TreeGrafter"/>
</dbReference>
<dbReference type="Proteomes" id="UP001347796">
    <property type="component" value="Unassembled WGS sequence"/>
</dbReference>
<feature type="transmembrane region" description="Helical" evidence="9">
    <location>
        <begin position="78"/>
        <end position="98"/>
    </location>
</feature>
<evidence type="ECO:0000313" key="12">
    <source>
        <dbReference type="Proteomes" id="UP001347796"/>
    </source>
</evidence>
<evidence type="ECO:0000256" key="6">
    <source>
        <dbReference type="ARBA" id="ARBA00023170"/>
    </source>
</evidence>
<keyword evidence="5 9" id="KW-0472">Membrane</keyword>
<feature type="transmembrane region" description="Helical" evidence="9">
    <location>
        <begin position="339"/>
        <end position="364"/>
    </location>
</feature>
<dbReference type="InterPro" id="IPR017452">
    <property type="entry name" value="GPCR_Rhodpsn_7TM"/>
</dbReference>
<keyword evidence="4 8" id="KW-0297">G-protein coupled receptor</keyword>
<dbReference type="PROSITE" id="PS00237">
    <property type="entry name" value="G_PROTEIN_RECEP_F1_1"/>
    <property type="match status" value="1"/>
</dbReference>
<evidence type="ECO:0000256" key="7">
    <source>
        <dbReference type="ARBA" id="ARBA00023224"/>
    </source>
</evidence>
<dbReference type="InterPro" id="IPR000276">
    <property type="entry name" value="GPCR_Rhodpsn"/>
</dbReference>
<keyword evidence="7 8" id="KW-0807">Transducer</keyword>
<evidence type="ECO:0000256" key="4">
    <source>
        <dbReference type="ARBA" id="ARBA00023040"/>
    </source>
</evidence>
<dbReference type="AlphaFoldDB" id="A0AAN8PMI3"/>
<feature type="transmembrane region" description="Helical" evidence="9">
    <location>
        <begin position="156"/>
        <end position="179"/>
    </location>
</feature>
<dbReference type="EMBL" id="JAZGQO010000008">
    <property type="protein sequence ID" value="KAK6179669.1"/>
    <property type="molecule type" value="Genomic_DNA"/>
</dbReference>
<keyword evidence="6 8" id="KW-0675">Receptor</keyword>
<sequence>MGDMDNATLLLHQKYNFSYAYFYEGDLEQLRKPWVREPHFIPMVVVYSITFVLGLFGNIVVIAVMCCGHGAKCVTFPCLLSMAWADVLFLLVCVPAEVGRHFIGHWELSNFLCKLSGFVEMMSATATVFNLILISAERYFAIAHPLTSKIICTKKYTKIALVTTWIGAILLSSPSFIVMDTETNLYYNNVSSVAVTLCGDAGIPDSGRLPYAVFQLCLLFAIPAIIVVFCYSRVIWILWHSTKQLQYMASTQKCASQRNGVTRENGQWSRSLNESSASNLLRGGSSNGKQHLDPALQSRQQVIKMLVVIITVFLVSWGPKLVFHVLKKYRIFSFYSSGVFVAIVVFNLLPYVQSSLNPVIYIIMSKSIRKSICKSLPTPLIKMCSRCGRDSPNSMMMMNSTMPPTQTLKTTMDTCRMYGAGGQTADL</sequence>
<feature type="domain" description="G-protein coupled receptors family 1 profile" evidence="10">
    <location>
        <begin position="57"/>
        <end position="361"/>
    </location>
</feature>
<keyword evidence="2 8" id="KW-0812">Transmembrane</keyword>
<evidence type="ECO:0000259" key="10">
    <source>
        <dbReference type="PROSITE" id="PS50262"/>
    </source>
</evidence>
<reference evidence="11 12" key="1">
    <citation type="submission" date="2024-01" db="EMBL/GenBank/DDBJ databases">
        <title>The genome of the rayed Mediterranean limpet Patella caerulea (Linnaeus, 1758).</title>
        <authorList>
            <person name="Anh-Thu Weber A."/>
            <person name="Halstead-Nussloch G."/>
        </authorList>
    </citation>
    <scope>NUCLEOTIDE SEQUENCE [LARGE SCALE GENOMIC DNA]</scope>
    <source>
        <strain evidence="11">AATW-2023a</strain>
        <tissue evidence="11">Whole specimen</tissue>
    </source>
</reference>